<proteinExistence type="predicted"/>
<evidence type="ECO:0000313" key="3">
    <source>
        <dbReference type="Proteomes" id="UP001295444"/>
    </source>
</evidence>
<evidence type="ECO:0000256" key="1">
    <source>
        <dbReference type="SAM" id="MobiDB-lite"/>
    </source>
</evidence>
<feature type="compositionally biased region" description="Polar residues" evidence="1">
    <location>
        <begin position="17"/>
        <end position="27"/>
    </location>
</feature>
<organism evidence="2 3">
    <name type="scientific">Pelobates cultripes</name>
    <name type="common">Western spadefoot toad</name>
    <dbReference type="NCBI Taxonomy" id="61616"/>
    <lineage>
        <taxon>Eukaryota</taxon>
        <taxon>Metazoa</taxon>
        <taxon>Chordata</taxon>
        <taxon>Craniata</taxon>
        <taxon>Vertebrata</taxon>
        <taxon>Euteleostomi</taxon>
        <taxon>Amphibia</taxon>
        <taxon>Batrachia</taxon>
        <taxon>Anura</taxon>
        <taxon>Pelobatoidea</taxon>
        <taxon>Pelobatidae</taxon>
        <taxon>Pelobates</taxon>
    </lineage>
</organism>
<reference evidence="2" key="1">
    <citation type="submission" date="2022-03" db="EMBL/GenBank/DDBJ databases">
        <authorList>
            <person name="Alioto T."/>
            <person name="Alioto T."/>
            <person name="Gomez Garrido J."/>
        </authorList>
    </citation>
    <scope>NUCLEOTIDE SEQUENCE</scope>
</reference>
<evidence type="ECO:0000313" key="2">
    <source>
        <dbReference type="EMBL" id="CAH2314162.1"/>
    </source>
</evidence>
<keyword evidence="3" id="KW-1185">Reference proteome</keyword>
<dbReference type="Proteomes" id="UP001295444">
    <property type="component" value="Chromosome 09"/>
</dbReference>
<dbReference type="AlphaFoldDB" id="A0AAD1T1H2"/>
<feature type="compositionally biased region" description="Polar residues" evidence="1">
    <location>
        <begin position="1"/>
        <end position="10"/>
    </location>
</feature>
<feature type="region of interest" description="Disordered" evidence="1">
    <location>
        <begin position="1"/>
        <end position="27"/>
    </location>
</feature>
<sequence>TKRAQRNSMPPNRDKGNSATAMTKQPPQTCDSTFRWWILRLQRLLYGTICRYRARLAPHRRLQDHSSWLMTAQTATIAGAPKGGLEEQLEGLA</sequence>
<protein>
    <submittedName>
        <fullName evidence="2">Uncharacterized protein</fullName>
    </submittedName>
</protein>
<name>A0AAD1T1H2_PELCU</name>
<feature type="non-terminal residue" evidence="2">
    <location>
        <position position="1"/>
    </location>
</feature>
<dbReference type="EMBL" id="OW240920">
    <property type="protein sequence ID" value="CAH2314162.1"/>
    <property type="molecule type" value="Genomic_DNA"/>
</dbReference>
<accession>A0AAD1T1H2</accession>
<gene>
    <name evidence="2" type="ORF">PECUL_23A051758</name>
</gene>